<evidence type="ECO:0000313" key="4">
    <source>
        <dbReference type="Proteomes" id="UP000567179"/>
    </source>
</evidence>
<keyword evidence="1" id="KW-0175">Coiled coil</keyword>
<feature type="region of interest" description="Disordered" evidence="2">
    <location>
        <begin position="81"/>
        <end position="113"/>
    </location>
</feature>
<evidence type="ECO:0000256" key="2">
    <source>
        <dbReference type="SAM" id="MobiDB-lite"/>
    </source>
</evidence>
<proteinExistence type="predicted"/>
<dbReference type="OrthoDB" id="3060478at2759"/>
<feature type="coiled-coil region" evidence="1">
    <location>
        <begin position="140"/>
        <end position="188"/>
    </location>
</feature>
<dbReference type="Gene3D" id="1.20.5.340">
    <property type="match status" value="1"/>
</dbReference>
<gene>
    <name evidence="3" type="ORF">D9619_000068</name>
</gene>
<keyword evidence="4" id="KW-1185">Reference proteome</keyword>
<protein>
    <submittedName>
        <fullName evidence="3">Uncharacterized protein</fullName>
    </submittedName>
</protein>
<organism evidence="3 4">
    <name type="scientific">Psilocybe cf. subviscida</name>
    <dbReference type="NCBI Taxonomy" id="2480587"/>
    <lineage>
        <taxon>Eukaryota</taxon>
        <taxon>Fungi</taxon>
        <taxon>Dikarya</taxon>
        <taxon>Basidiomycota</taxon>
        <taxon>Agaricomycotina</taxon>
        <taxon>Agaricomycetes</taxon>
        <taxon>Agaricomycetidae</taxon>
        <taxon>Agaricales</taxon>
        <taxon>Agaricineae</taxon>
        <taxon>Strophariaceae</taxon>
        <taxon>Psilocybe</taxon>
    </lineage>
</organism>
<dbReference type="AlphaFoldDB" id="A0A8H5BHV3"/>
<feature type="region of interest" description="Disordered" evidence="2">
    <location>
        <begin position="398"/>
        <end position="424"/>
    </location>
</feature>
<comment type="caution">
    <text evidence="3">The sequence shown here is derived from an EMBL/GenBank/DDBJ whole genome shotgun (WGS) entry which is preliminary data.</text>
</comment>
<accession>A0A8H5BHV3</accession>
<evidence type="ECO:0000256" key="1">
    <source>
        <dbReference type="SAM" id="Coils"/>
    </source>
</evidence>
<sequence>MDPEVASDIVALMGKELKSCRKTIRRLETEVKEARLVEADCNERVAAAEHAMALLNRNITDVCEENRQLRAQVEDLKEEKRVKKEEEQGQIHGILRSNSEVSSDCSTENDDVTDDDEYTQKLRDALLKYFSKYKSQKIAIKELVDTSTELENRNSKIKEENTALLESVDRARKRQDELTRAITGLQESLQEVIPKSFAEILGYMSSREKINLPQTQHLLPIARYRRDFDLREFLKVDCGMPSVASESLFAWGRFAWCSDDHHTGVIIGPMYSYDLVKKRWSQRKCFEELYGQTYQLFFDDGSFVYYAGRYTALGLRPLHAGGVDLPAKGMSSRALAELSLSSDGFKRIDNERPRNMFTDDVADLYLDGILKVECLGLQLVDSGEELYSRLSGRFESLNDRKEQQSGSRPVRDGSWCHSKRQRLS</sequence>
<reference evidence="3 4" key="1">
    <citation type="journal article" date="2020" name="ISME J.">
        <title>Uncovering the hidden diversity of litter-decomposition mechanisms in mushroom-forming fungi.</title>
        <authorList>
            <person name="Floudas D."/>
            <person name="Bentzer J."/>
            <person name="Ahren D."/>
            <person name="Johansson T."/>
            <person name="Persson P."/>
            <person name="Tunlid A."/>
        </authorList>
    </citation>
    <scope>NUCLEOTIDE SEQUENCE [LARGE SCALE GENOMIC DNA]</scope>
    <source>
        <strain evidence="3 4">CBS 101986</strain>
    </source>
</reference>
<evidence type="ECO:0000313" key="3">
    <source>
        <dbReference type="EMBL" id="KAF5322778.1"/>
    </source>
</evidence>
<feature type="compositionally biased region" description="Polar residues" evidence="2">
    <location>
        <begin position="96"/>
        <end position="106"/>
    </location>
</feature>
<dbReference type="Proteomes" id="UP000567179">
    <property type="component" value="Unassembled WGS sequence"/>
</dbReference>
<dbReference type="EMBL" id="JAACJJ010000028">
    <property type="protein sequence ID" value="KAF5322778.1"/>
    <property type="molecule type" value="Genomic_DNA"/>
</dbReference>
<name>A0A8H5BHV3_9AGAR</name>